<feature type="domain" description="Methyl-accepting transducer" evidence="5">
    <location>
        <begin position="1"/>
        <end position="125"/>
    </location>
</feature>
<sequence>MALNAGVEAARAGEAGKGFAVVATEVRALAQRSAEAASSIRSLIANSSERVAEGVKLVGGTGTLLQTVLTKIVEIRAQIDVIAQGSITQARSIEQVNQTAHEMDKLTQHNAAMAEQTNAAAQSLAEEAQELTTLTGRFNIEGARRPSDGESSLTGHSIRLRAA</sequence>
<dbReference type="PROSITE" id="PS50111">
    <property type="entry name" value="CHEMOTAXIS_TRANSDUC_2"/>
    <property type="match status" value="1"/>
</dbReference>
<dbReference type="RefSeq" id="WP_169495089.1">
    <property type="nucleotide sequence ID" value="NZ_JABBGM010000014.1"/>
</dbReference>
<proteinExistence type="inferred from homology"/>
<dbReference type="AlphaFoldDB" id="A0A7Y0BSN9"/>
<keyword evidence="7" id="KW-1185">Reference proteome</keyword>
<dbReference type="GO" id="GO:0004888">
    <property type="term" value="F:transmembrane signaling receptor activity"/>
    <property type="evidence" value="ECO:0007669"/>
    <property type="project" value="InterPro"/>
</dbReference>
<dbReference type="SUPFAM" id="SSF58104">
    <property type="entry name" value="Methyl-accepting chemotaxis protein (MCP) signaling domain"/>
    <property type="match status" value="1"/>
</dbReference>
<dbReference type="SMART" id="SM00283">
    <property type="entry name" value="MA"/>
    <property type="match status" value="1"/>
</dbReference>
<dbReference type="InterPro" id="IPR004090">
    <property type="entry name" value="Chemotax_Me-accpt_rcpt"/>
</dbReference>
<keyword evidence="3" id="KW-0807">Transducer</keyword>
<evidence type="ECO:0000256" key="4">
    <source>
        <dbReference type="SAM" id="MobiDB-lite"/>
    </source>
</evidence>
<dbReference type="PANTHER" id="PTHR43531">
    <property type="entry name" value="PROTEIN ICFG"/>
    <property type="match status" value="1"/>
</dbReference>
<name>A0A7Y0BSN9_9SPHN</name>
<dbReference type="InterPro" id="IPR051310">
    <property type="entry name" value="MCP_chemotaxis"/>
</dbReference>
<comment type="caution">
    <text evidence="6">The sequence shown here is derived from an EMBL/GenBank/DDBJ whole genome shotgun (WGS) entry which is preliminary data.</text>
</comment>
<gene>
    <name evidence="6" type="ORF">HHL27_19580</name>
</gene>
<dbReference type="Pfam" id="PF00015">
    <property type="entry name" value="MCPsignal"/>
    <property type="match status" value="1"/>
</dbReference>
<evidence type="ECO:0000313" key="6">
    <source>
        <dbReference type="EMBL" id="NML95880.1"/>
    </source>
</evidence>
<dbReference type="GO" id="GO:0006935">
    <property type="term" value="P:chemotaxis"/>
    <property type="evidence" value="ECO:0007669"/>
    <property type="project" value="UniProtKB-KW"/>
</dbReference>
<dbReference type="GO" id="GO:0007165">
    <property type="term" value="P:signal transduction"/>
    <property type="evidence" value="ECO:0007669"/>
    <property type="project" value="UniProtKB-KW"/>
</dbReference>
<dbReference type="GO" id="GO:0016020">
    <property type="term" value="C:membrane"/>
    <property type="evidence" value="ECO:0007669"/>
    <property type="project" value="InterPro"/>
</dbReference>
<organism evidence="6 7">
    <name type="scientific">Novosphingobium olei</name>
    <dbReference type="NCBI Taxonomy" id="2728851"/>
    <lineage>
        <taxon>Bacteria</taxon>
        <taxon>Pseudomonadati</taxon>
        <taxon>Pseudomonadota</taxon>
        <taxon>Alphaproteobacteria</taxon>
        <taxon>Sphingomonadales</taxon>
        <taxon>Sphingomonadaceae</taxon>
        <taxon>Novosphingobium</taxon>
    </lineage>
</organism>
<evidence type="ECO:0000256" key="3">
    <source>
        <dbReference type="PROSITE-ProRule" id="PRU00284"/>
    </source>
</evidence>
<keyword evidence="1" id="KW-0145">Chemotaxis</keyword>
<reference evidence="6 7" key="1">
    <citation type="submission" date="2020-04" db="EMBL/GenBank/DDBJ databases">
        <title>Novosphingobium sp. TW-4 isolated from soil.</title>
        <authorList>
            <person name="Dahal R.H."/>
            <person name="Chaudhary D.K."/>
        </authorList>
    </citation>
    <scope>NUCLEOTIDE SEQUENCE [LARGE SCALE GENOMIC DNA]</scope>
    <source>
        <strain evidence="6 7">TW-4</strain>
    </source>
</reference>
<evidence type="ECO:0000256" key="1">
    <source>
        <dbReference type="ARBA" id="ARBA00022500"/>
    </source>
</evidence>
<dbReference type="Proteomes" id="UP000583556">
    <property type="component" value="Unassembled WGS sequence"/>
</dbReference>
<dbReference type="EMBL" id="JABBGM010000014">
    <property type="protein sequence ID" value="NML95880.1"/>
    <property type="molecule type" value="Genomic_DNA"/>
</dbReference>
<feature type="region of interest" description="Disordered" evidence="4">
    <location>
        <begin position="141"/>
        <end position="163"/>
    </location>
</feature>
<dbReference type="InterPro" id="IPR004089">
    <property type="entry name" value="MCPsignal_dom"/>
</dbReference>
<dbReference type="PRINTS" id="PR00260">
    <property type="entry name" value="CHEMTRNSDUCR"/>
</dbReference>
<dbReference type="PANTHER" id="PTHR43531:SF11">
    <property type="entry name" value="METHYL-ACCEPTING CHEMOTAXIS PROTEIN 3"/>
    <property type="match status" value="1"/>
</dbReference>
<comment type="similarity">
    <text evidence="2">Belongs to the methyl-accepting chemotaxis (MCP) protein family.</text>
</comment>
<evidence type="ECO:0000313" key="7">
    <source>
        <dbReference type="Proteomes" id="UP000583556"/>
    </source>
</evidence>
<protein>
    <recommendedName>
        <fullName evidence="5">Methyl-accepting transducer domain-containing protein</fullName>
    </recommendedName>
</protein>
<dbReference type="Gene3D" id="1.10.287.950">
    <property type="entry name" value="Methyl-accepting chemotaxis protein"/>
    <property type="match status" value="1"/>
</dbReference>
<accession>A0A7Y0BSN9</accession>
<evidence type="ECO:0000259" key="5">
    <source>
        <dbReference type="PROSITE" id="PS50111"/>
    </source>
</evidence>
<evidence type="ECO:0000256" key="2">
    <source>
        <dbReference type="ARBA" id="ARBA00029447"/>
    </source>
</evidence>